<protein>
    <submittedName>
        <fullName evidence="2">NAD(P)H-binding protein</fullName>
    </submittedName>
</protein>
<dbReference type="EMBL" id="WKKF01000001">
    <property type="protein sequence ID" value="MRX53300.1"/>
    <property type="molecule type" value="Genomic_DNA"/>
</dbReference>
<feature type="domain" description="NAD(P)-binding" evidence="1">
    <location>
        <begin position="7"/>
        <end position="189"/>
    </location>
</feature>
<dbReference type="RefSeq" id="WP_070876213.1">
    <property type="nucleotide sequence ID" value="NZ_CAJFZX010000008.1"/>
</dbReference>
<proteinExistence type="predicted"/>
<dbReference type="InterPro" id="IPR036291">
    <property type="entry name" value="NAD(P)-bd_dom_sf"/>
</dbReference>
<reference evidence="2 3" key="1">
    <citation type="submission" date="2019-11" db="EMBL/GenBank/DDBJ databases">
        <title>Bacillus idriensis genome.</title>
        <authorList>
            <person name="Konopka E.N."/>
            <person name="Newman J.D."/>
        </authorList>
    </citation>
    <scope>NUCLEOTIDE SEQUENCE [LARGE SCALE GENOMIC DNA]</scope>
    <source>
        <strain evidence="2 3">DSM 19097</strain>
    </source>
</reference>
<organism evidence="2 3">
    <name type="scientific">Metabacillus idriensis</name>
    <dbReference type="NCBI Taxonomy" id="324768"/>
    <lineage>
        <taxon>Bacteria</taxon>
        <taxon>Bacillati</taxon>
        <taxon>Bacillota</taxon>
        <taxon>Bacilli</taxon>
        <taxon>Bacillales</taxon>
        <taxon>Bacillaceae</taxon>
        <taxon>Metabacillus</taxon>
    </lineage>
</organism>
<dbReference type="Proteomes" id="UP000441585">
    <property type="component" value="Unassembled WGS sequence"/>
</dbReference>
<evidence type="ECO:0000259" key="1">
    <source>
        <dbReference type="Pfam" id="PF13460"/>
    </source>
</evidence>
<dbReference type="Gene3D" id="3.40.50.720">
    <property type="entry name" value="NAD(P)-binding Rossmann-like Domain"/>
    <property type="match status" value="1"/>
</dbReference>
<evidence type="ECO:0000313" key="3">
    <source>
        <dbReference type="Proteomes" id="UP000441585"/>
    </source>
</evidence>
<sequence length="215" mass="23023">MNVLIAGANGKTGRHIIEQIARGGEHRAIAMVRDPKQEKELGKLGAQTVVGDLEGDVSHAVHLADAIIFAAGSGSKTGPDKTISVDQEGAKNLIDAAKEHRIQHFVMLSSMGTDNPSAGPDSMEQYFKAKAIADEYLRGSDLSYTIVRPGALTDDSATGKIEASEKIENKENRSISREDVAAVLIASLSGEEVKNKTFEILSGETDIEEALKFVY</sequence>
<comment type="caution">
    <text evidence="2">The sequence shown here is derived from an EMBL/GenBank/DDBJ whole genome shotgun (WGS) entry which is preliminary data.</text>
</comment>
<accession>A0A6I2M5A7</accession>
<dbReference type="AlphaFoldDB" id="A0A6I2M5A7"/>
<dbReference type="SUPFAM" id="SSF51735">
    <property type="entry name" value="NAD(P)-binding Rossmann-fold domains"/>
    <property type="match status" value="1"/>
</dbReference>
<name>A0A6I2M5A7_9BACI</name>
<dbReference type="Pfam" id="PF13460">
    <property type="entry name" value="NAD_binding_10"/>
    <property type="match status" value="1"/>
</dbReference>
<dbReference type="InterPro" id="IPR016040">
    <property type="entry name" value="NAD(P)-bd_dom"/>
</dbReference>
<evidence type="ECO:0000313" key="2">
    <source>
        <dbReference type="EMBL" id="MRX53300.1"/>
    </source>
</evidence>
<gene>
    <name evidence="2" type="ORF">GJU41_04905</name>
</gene>
<dbReference type="PANTHER" id="PTHR15020">
    <property type="entry name" value="FLAVIN REDUCTASE-RELATED"/>
    <property type="match status" value="1"/>
</dbReference>
<keyword evidence="3" id="KW-1185">Reference proteome</keyword>
<dbReference type="CDD" id="cd05243">
    <property type="entry name" value="SDR_a5"/>
    <property type="match status" value="1"/>
</dbReference>
<dbReference type="PANTHER" id="PTHR15020:SF50">
    <property type="entry name" value="UPF0659 PROTEIN YMR090W"/>
    <property type="match status" value="1"/>
</dbReference>